<name>A0ABY6NM09_9FLAO</name>
<gene>
    <name evidence="1" type="ORF">JRG66_07770</name>
</gene>
<dbReference type="EMBL" id="CP069620">
    <property type="protein sequence ID" value="UZH53914.1"/>
    <property type="molecule type" value="Genomic_DNA"/>
</dbReference>
<proteinExistence type="predicted"/>
<keyword evidence="1" id="KW-0648">Protein biosynthesis</keyword>
<protein>
    <submittedName>
        <fullName evidence="1">Transcription elongation factor</fullName>
    </submittedName>
</protein>
<keyword evidence="1" id="KW-0251">Elongation factor</keyword>
<sequence length="151" mass="16482">MNLQLKRQLVEACEAYVDAKLGNVQQVIRELEAALKLETKCSMGDKYETERAMLHLEFEKVAGQAEGFKKLKRTLKDVPLQNTGPVAGFGSVVKTTVANYFIAIPAGEISAGNEKFYAVGVGAPIAQIFTGKAAGSRVKFNGREIQIEEVF</sequence>
<dbReference type="RefSeq" id="WP_265162209.1">
    <property type="nucleotide sequence ID" value="NZ_CP069620.1"/>
</dbReference>
<accession>A0ABY6NM09</accession>
<reference evidence="1" key="1">
    <citation type="submission" date="2021-02" db="EMBL/GenBank/DDBJ databases">
        <title>Salinimicrobium sp. nov. isolated from seawater in Tongyeong, Republic of Korea.</title>
        <authorList>
            <person name="Lee S.-J."/>
        </authorList>
    </citation>
    <scope>NUCLEOTIDE SEQUENCE</scope>
    <source>
        <strain evidence="1">HN-2-9-2</strain>
    </source>
</reference>
<evidence type="ECO:0000313" key="2">
    <source>
        <dbReference type="Proteomes" id="UP001163981"/>
    </source>
</evidence>
<keyword evidence="2" id="KW-1185">Reference proteome</keyword>
<evidence type="ECO:0000313" key="1">
    <source>
        <dbReference type="EMBL" id="UZH53914.1"/>
    </source>
</evidence>
<dbReference type="Proteomes" id="UP001163981">
    <property type="component" value="Chromosome"/>
</dbReference>
<dbReference type="GO" id="GO:0003746">
    <property type="term" value="F:translation elongation factor activity"/>
    <property type="evidence" value="ECO:0007669"/>
    <property type="project" value="UniProtKB-KW"/>
</dbReference>
<organism evidence="1 2">
    <name type="scientific">Salinimicrobium tongyeongense</name>
    <dbReference type="NCBI Taxonomy" id="2809707"/>
    <lineage>
        <taxon>Bacteria</taxon>
        <taxon>Pseudomonadati</taxon>
        <taxon>Bacteroidota</taxon>
        <taxon>Flavobacteriia</taxon>
        <taxon>Flavobacteriales</taxon>
        <taxon>Flavobacteriaceae</taxon>
        <taxon>Salinimicrobium</taxon>
    </lineage>
</organism>